<sequence>MRVVVFISGRGSNLQALLEHQKNYTVCHVISNRARANGLSIAKSYAVPSTVIPWRDTAQAEAKALALLKVLNPDLIVLAGFMRVLSASFVANFPFKIINIHPSLLPLYPGLNTHQRALNDHQTKHGATVHYVDQHLDRGHSISQSHINITAQDTAETLAARLLSKEHTLLTTTVNKIACGEIYWQDNQLFYNNQLITQPIVWSNL</sequence>
<dbReference type="RefSeq" id="WP_188363628.1">
    <property type="nucleotide sequence ID" value="NZ_BAABJF010000011.1"/>
</dbReference>
<dbReference type="PANTHER" id="PTHR43369:SF2">
    <property type="entry name" value="PHOSPHORIBOSYLGLYCINAMIDE FORMYLTRANSFERASE"/>
    <property type="match status" value="1"/>
</dbReference>
<comment type="pathway">
    <text evidence="1 4">Purine metabolism; IMP biosynthesis via de novo pathway; N(2)-formyl-N(1)-(5-phospho-D-ribosyl)glycinamide from N(1)-(5-phospho-D-ribosyl)glycinamide (10-formyl THF route): step 1/1.</text>
</comment>
<evidence type="ECO:0000256" key="2">
    <source>
        <dbReference type="ARBA" id="ARBA00022679"/>
    </source>
</evidence>
<dbReference type="Pfam" id="PF00551">
    <property type="entry name" value="Formyl_trans_N"/>
    <property type="match status" value="1"/>
</dbReference>
<proteinExistence type="inferred from homology"/>
<evidence type="ECO:0000256" key="1">
    <source>
        <dbReference type="ARBA" id="ARBA00005054"/>
    </source>
</evidence>
<comment type="function">
    <text evidence="4">Catalyzes the transfer of a formyl group from 10-formyltetrahydrofolate to 5-phospho-ribosyl-glycinamide (GAR), producing 5-phospho-ribosyl-N-formylglycinamide (FGAR) and tetrahydrofolate.</text>
</comment>
<dbReference type="PANTHER" id="PTHR43369">
    <property type="entry name" value="PHOSPHORIBOSYLGLYCINAMIDE FORMYLTRANSFERASE"/>
    <property type="match status" value="1"/>
</dbReference>
<feature type="binding site" evidence="4">
    <location>
        <position position="99"/>
    </location>
    <ligand>
        <name>(6R)-10-formyltetrahydrofolate</name>
        <dbReference type="ChEBI" id="CHEBI:195366"/>
    </ligand>
</feature>
<dbReference type="Proteomes" id="UP000605253">
    <property type="component" value="Unassembled WGS sequence"/>
</dbReference>
<keyword evidence="3 4" id="KW-0658">Purine biosynthesis</keyword>
<reference evidence="6" key="1">
    <citation type="journal article" date="2014" name="Int. J. Syst. Evol. Microbiol.">
        <title>Complete genome sequence of Corynebacterium casei LMG S-19264T (=DSM 44701T), isolated from a smear-ripened cheese.</title>
        <authorList>
            <consortium name="US DOE Joint Genome Institute (JGI-PGF)"/>
            <person name="Walter F."/>
            <person name="Albersmeier A."/>
            <person name="Kalinowski J."/>
            <person name="Ruckert C."/>
        </authorList>
    </citation>
    <scope>NUCLEOTIDE SEQUENCE</scope>
    <source>
        <strain evidence="6">CGMCC 1.12181</strain>
    </source>
</reference>
<dbReference type="NCBIfam" id="TIGR00639">
    <property type="entry name" value="PurN"/>
    <property type="match status" value="1"/>
</dbReference>
<comment type="similarity">
    <text evidence="4">Belongs to the GART family.</text>
</comment>
<dbReference type="EMBL" id="BMEO01000001">
    <property type="protein sequence ID" value="GGF83193.1"/>
    <property type="molecule type" value="Genomic_DNA"/>
</dbReference>
<feature type="binding site" evidence="4">
    <location>
        <begin position="11"/>
        <end position="13"/>
    </location>
    <ligand>
        <name>N(1)-(5-phospho-beta-D-ribosyl)glycinamide</name>
        <dbReference type="ChEBI" id="CHEBI:143788"/>
    </ligand>
</feature>
<keyword evidence="2 4" id="KW-0808">Transferase</keyword>
<keyword evidence="7" id="KW-1185">Reference proteome</keyword>
<gene>
    <name evidence="4 6" type="primary">purN</name>
    <name evidence="6" type="ORF">GCM10011365_00150</name>
</gene>
<comment type="caution">
    <text evidence="4">Lacks conserved residue(s) required for the propagation of feature annotation.</text>
</comment>
<evidence type="ECO:0000256" key="4">
    <source>
        <dbReference type="HAMAP-Rule" id="MF_01930"/>
    </source>
</evidence>
<dbReference type="HAMAP" id="MF_01930">
    <property type="entry name" value="PurN"/>
    <property type="match status" value="1"/>
</dbReference>
<name>A0A917FJB1_9GAMM</name>
<dbReference type="AlphaFoldDB" id="A0A917FJB1"/>
<comment type="caution">
    <text evidence="6">The sequence shown here is derived from an EMBL/GenBank/DDBJ whole genome shotgun (WGS) entry which is preliminary data.</text>
</comment>
<reference evidence="6" key="2">
    <citation type="submission" date="2020-09" db="EMBL/GenBank/DDBJ databases">
        <authorList>
            <person name="Sun Q."/>
            <person name="Zhou Y."/>
        </authorList>
    </citation>
    <scope>NUCLEOTIDE SEQUENCE</scope>
    <source>
        <strain evidence="6">CGMCC 1.12181</strain>
    </source>
</reference>
<dbReference type="InterPro" id="IPR002376">
    <property type="entry name" value="Formyl_transf_N"/>
</dbReference>
<feature type="domain" description="Formyl transferase N-terminal" evidence="5">
    <location>
        <begin position="1"/>
        <end position="173"/>
    </location>
</feature>
<evidence type="ECO:0000259" key="5">
    <source>
        <dbReference type="Pfam" id="PF00551"/>
    </source>
</evidence>
<comment type="catalytic activity">
    <reaction evidence="4">
        <text>N(1)-(5-phospho-beta-D-ribosyl)glycinamide + (6R)-10-formyltetrahydrofolate = N(2)-formyl-N(1)-(5-phospho-beta-D-ribosyl)glycinamide + (6S)-5,6,7,8-tetrahydrofolate + H(+)</text>
        <dbReference type="Rhea" id="RHEA:15053"/>
        <dbReference type="ChEBI" id="CHEBI:15378"/>
        <dbReference type="ChEBI" id="CHEBI:57453"/>
        <dbReference type="ChEBI" id="CHEBI:143788"/>
        <dbReference type="ChEBI" id="CHEBI:147286"/>
        <dbReference type="ChEBI" id="CHEBI:195366"/>
        <dbReference type="EC" id="2.1.2.2"/>
    </reaction>
</comment>
<dbReference type="InterPro" id="IPR004607">
    <property type="entry name" value="GART"/>
</dbReference>
<feature type="binding site" evidence="4">
    <location>
        <position position="55"/>
    </location>
    <ligand>
        <name>(6R)-10-formyltetrahydrofolate</name>
        <dbReference type="ChEBI" id="CHEBI:195366"/>
    </ligand>
</feature>
<dbReference type="EC" id="2.1.2.2" evidence="4"/>
<evidence type="ECO:0000313" key="6">
    <source>
        <dbReference type="EMBL" id="GGF83193.1"/>
    </source>
</evidence>
<organism evidence="6 7">
    <name type="scientific">Marinicella pacifica</name>
    <dbReference type="NCBI Taxonomy" id="1171543"/>
    <lineage>
        <taxon>Bacteria</taxon>
        <taxon>Pseudomonadati</taxon>
        <taxon>Pseudomonadota</taxon>
        <taxon>Gammaproteobacteria</taxon>
        <taxon>Lysobacterales</taxon>
        <taxon>Marinicellaceae</taxon>
        <taxon>Marinicella</taxon>
    </lineage>
</organism>
<accession>A0A917FJB1</accession>
<dbReference type="GO" id="GO:0004644">
    <property type="term" value="F:phosphoribosylglycinamide formyltransferase activity"/>
    <property type="evidence" value="ECO:0007669"/>
    <property type="project" value="UniProtKB-UniRule"/>
</dbReference>
<dbReference type="Gene3D" id="3.40.50.170">
    <property type="entry name" value="Formyl transferase, N-terminal domain"/>
    <property type="match status" value="1"/>
</dbReference>
<evidence type="ECO:0000313" key="7">
    <source>
        <dbReference type="Proteomes" id="UP000605253"/>
    </source>
</evidence>
<evidence type="ECO:0000256" key="3">
    <source>
        <dbReference type="ARBA" id="ARBA00022755"/>
    </source>
</evidence>
<dbReference type="InterPro" id="IPR036477">
    <property type="entry name" value="Formyl_transf_N_sf"/>
</dbReference>
<dbReference type="GO" id="GO:0005737">
    <property type="term" value="C:cytoplasm"/>
    <property type="evidence" value="ECO:0007669"/>
    <property type="project" value="TreeGrafter"/>
</dbReference>
<feature type="site" description="Raises pKa of active site His" evidence="4">
    <location>
        <position position="137"/>
    </location>
</feature>
<dbReference type="SUPFAM" id="SSF53328">
    <property type="entry name" value="Formyltransferase"/>
    <property type="match status" value="1"/>
</dbReference>
<feature type="active site" description="Proton donor" evidence="4">
    <location>
        <position position="101"/>
    </location>
</feature>
<protein>
    <recommendedName>
        <fullName evidence="4">Phosphoribosylglycinamide formyltransferase</fullName>
        <ecNumber evidence="4">2.1.2.2</ecNumber>
    </recommendedName>
    <alternativeName>
        <fullName evidence="4">5'-phosphoribosylglycinamide transformylase</fullName>
    </alternativeName>
    <alternativeName>
        <fullName evidence="4">GAR transformylase</fullName>
        <shortName evidence="4">GART</shortName>
    </alternativeName>
</protein>
<dbReference type="GO" id="GO:0006189">
    <property type="term" value="P:'de novo' IMP biosynthetic process"/>
    <property type="evidence" value="ECO:0007669"/>
    <property type="project" value="UniProtKB-UniRule"/>
</dbReference>
<dbReference type="CDD" id="cd08645">
    <property type="entry name" value="FMT_core_GART"/>
    <property type="match status" value="1"/>
</dbReference>